<accession>A0A1W1ZXP0</accession>
<dbReference type="Proteomes" id="UP000192674">
    <property type="component" value="Unassembled WGS sequence"/>
</dbReference>
<keyword evidence="2" id="KW-1185">Reference proteome</keyword>
<dbReference type="Gene3D" id="3.30.70.1230">
    <property type="entry name" value="Nucleotide cyclase"/>
    <property type="match status" value="1"/>
</dbReference>
<evidence type="ECO:0000313" key="1">
    <source>
        <dbReference type="EMBL" id="SMC52972.1"/>
    </source>
</evidence>
<sequence>MARPPAAHRTIFLVDVEAFGDHSRTNKNQIVVREGLKHAWRRAFRHAGVDPDRCAVEDRGDGVFVLVPAEVPKSLFIDYVPLELVAALNEHNSSHPKAEQIRLRMAMHAGEVELDDSGSTGAAIMHAFRLLSSQPLKDTLARSPGVLALITSDWFYSEVVRHSGITNPTDFREVRVSVKETTARAWISLPGQPMPWPFLRGLRSIWSGSRV</sequence>
<dbReference type="AlphaFoldDB" id="A0A1W1ZXP0"/>
<dbReference type="EMBL" id="FWXV01000001">
    <property type="protein sequence ID" value="SMC52972.1"/>
    <property type="molecule type" value="Genomic_DNA"/>
</dbReference>
<dbReference type="InterPro" id="IPR029787">
    <property type="entry name" value="Nucleotide_cyclase"/>
</dbReference>
<dbReference type="OrthoDB" id="3482507at2"/>
<organism evidence="1 2">
    <name type="scientific">Kibdelosporangium aridum</name>
    <dbReference type="NCBI Taxonomy" id="2030"/>
    <lineage>
        <taxon>Bacteria</taxon>
        <taxon>Bacillati</taxon>
        <taxon>Actinomycetota</taxon>
        <taxon>Actinomycetes</taxon>
        <taxon>Pseudonocardiales</taxon>
        <taxon>Pseudonocardiaceae</taxon>
        <taxon>Kibdelosporangium</taxon>
    </lineage>
</organism>
<gene>
    <name evidence="1" type="ORF">SAMN05661093_00388</name>
</gene>
<protein>
    <recommendedName>
        <fullName evidence="3">Guanylate cyclase domain-containing protein</fullName>
    </recommendedName>
</protein>
<evidence type="ECO:0000313" key="2">
    <source>
        <dbReference type="Proteomes" id="UP000192674"/>
    </source>
</evidence>
<dbReference type="SUPFAM" id="SSF55073">
    <property type="entry name" value="Nucleotide cyclase"/>
    <property type="match status" value="1"/>
</dbReference>
<reference evidence="1 2" key="1">
    <citation type="submission" date="2017-04" db="EMBL/GenBank/DDBJ databases">
        <authorList>
            <person name="Afonso C.L."/>
            <person name="Miller P.J."/>
            <person name="Scott M.A."/>
            <person name="Spackman E."/>
            <person name="Goraichik I."/>
            <person name="Dimitrov K.M."/>
            <person name="Suarez D.L."/>
            <person name="Swayne D.E."/>
        </authorList>
    </citation>
    <scope>NUCLEOTIDE SEQUENCE [LARGE SCALE GENOMIC DNA]</scope>
    <source>
        <strain evidence="1 2">DSM 43828</strain>
    </source>
</reference>
<dbReference type="RefSeq" id="WP_051897148.1">
    <property type="nucleotide sequence ID" value="NZ_FWXV01000001.1"/>
</dbReference>
<evidence type="ECO:0008006" key="3">
    <source>
        <dbReference type="Google" id="ProtNLM"/>
    </source>
</evidence>
<name>A0A1W1ZXP0_KIBAR</name>
<proteinExistence type="predicted"/>